<name>A0A1F2WUA0_9ACTN</name>
<dbReference type="Proteomes" id="UP000177876">
    <property type="component" value="Unassembled WGS sequence"/>
</dbReference>
<comment type="caution">
    <text evidence="2">The sequence shown here is derived from an EMBL/GenBank/DDBJ whole genome shotgun (WGS) entry which is preliminary data.</text>
</comment>
<gene>
    <name evidence="2" type="ORF">A2Y75_01835</name>
</gene>
<evidence type="ECO:0000313" key="2">
    <source>
        <dbReference type="EMBL" id="OFW60405.1"/>
    </source>
</evidence>
<dbReference type="CDD" id="cd00829">
    <property type="entry name" value="SCP-x_thiolase"/>
    <property type="match status" value="1"/>
</dbReference>
<evidence type="ECO:0000313" key="3">
    <source>
        <dbReference type="Proteomes" id="UP000177876"/>
    </source>
</evidence>
<dbReference type="SUPFAM" id="SSF53901">
    <property type="entry name" value="Thiolase-like"/>
    <property type="match status" value="2"/>
</dbReference>
<evidence type="ECO:0000259" key="1">
    <source>
        <dbReference type="Pfam" id="PF22691"/>
    </source>
</evidence>
<dbReference type="STRING" id="1797197.A2Y75_01835"/>
<dbReference type="EMBL" id="MELK01000003">
    <property type="protein sequence ID" value="OFW60405.1"/>
    <property type="molecule type" value="Genomic_DNA"/>
</dbReference>
<dbReference type="GO" id="GO:0016746">
    <property type="term" value="F:acyltransferase activity"/>
    <property type="evidence" value="ECO:0007669"/>
    <property type="project" value="InterPro"/>
</dbReference>
<dbReference type="Gene3D" id="3.40.47.10">
    <property type="match status" value="1"/>
</dbReference>
<dbReference type="AlphaFoldDB" id="A0A1F2WUA0"/>
<reference evidence="2 3" key="1">
    <citation type="journal article" date="2016" name="Nat. Commun.">
        <title>Thousands of microbial genomes shed light on interconnected biogeochemical processes in an aquifer system.</title>
        <authorList>
            <person name="Anantharaman K."/>
            <person name="Brown C.T."/>
            <person name="Hug L.A."/>
            <person name="Sharon I."/>
            <person name="Castelle C.J."/>
            <person name="Probst A.J."/>
            <person name="Thomas B.C."/>
            <person name="Singh A."/>
            <person name="Wilkins M.J."/>
            <person name="Karaoz U."/>
            <person name="Brodie E.L."/>
            <person name="Williams K.H."/>
            <person name="Hubbard S.S."/>
            <person name="Banfield J.F."/>
        </authorList>
    </citation>
    <scope>NUCLEOTIDE SEQUENCE [LARGE SCALE GENOMIC DNA]</scope>
</reference>
<dbReference type="PANTHER" id="PTHR42870">
    <property type="entry name" value="ACETYL-COA C-ACETYLTRANSFERASE"/>
    <property type="match status" value="1"/>
</dbReference>
<sequence length="380" mass="41178">MNRKIAIAGYRMKAASDLVTTRERLTFELTRGLFDDLGIDRDHVGTTIFATNDFLDGRTISNVFLDPPAGVYMRDESKVEMDGLSALVYACMRILSGQYETALLVAFGLCGSQVSPYLHVEYTLNPTYDRQLGLLNELSAAGLQARSFLNKFGYSEDLLDEIAARNLRNAALNRDQARGIKDASAKDIKDSSYLYEPLRELHTYPATDGGCAVLLASETKAKELTDKPVWILGMGQSIESYYLGERNLYESRSTREASGRAYAMAGIDKPEAEVDFAEVSSLFAQQEPILTEALGLYGPGDAEKAYAGDNGIAGSLPVNPSGGPLGAHPICATGLFRLNEAIKQLRGEAGKNQVKKAEIGVVHGQDGVCAQQNTVVVLGI</sequence>
<dbReference type="InterPro" id="IPR016039">
    <property type="entry name" value="Thiolase-like"/>
</dbReference>
<feature type="domain" description="Thiolase C-terminal" evidence="1">
    <location>
        <begin position="236"/>
        <end position="376"/>
    </location>
</feature>
<protein>
    <recommendedName>
        <fullName evidence="1">Thiolase C-terminal domain-containing protein</fullName>
    </recommendedName>
</protein>
<dbReference type="InterPro" id="IPR055140">
    <property type="entry name" value="Thiolase_C_2"/>
</dbReference>
<proteinExistence type="predicted"/>
<accession>A0A1F2WUA0</accession>
<dbReference type="Pfam" id="PF22691">
    <property type="entry name" value="Thiolase_C_1"/>
    <property type="match status" value="1"/>
</dbReference>
<dbReference type="PANTHER" id="PTHR42870:SF6">
    <property type="entry name" value="ACETYL-COA C-ACYLTRANSFERASE"/>
    <property type="match status" value="1"/>
</dbReference>
<organism evidence="2 3">
    <name type="scientific">Candidatus Solincola sediminis</name>
    <dbReference type="NCBI Taxonomy" id="1797199"/>
    <lineage>
        <taxon>Bacteria</taxon>
        <taxon>Bacillati</taxon>
        <taxon>Actinomycetota</taxon>
        <taxon>Candidatus Geothermincolia</taxon>
        <taxon>Candidatus Geothermincolales</taxon>
        <taxon>Candidatus Geothermincolaceae</taxon>
        <taxon>Candidatus Solincola</taxon>
    </lineage>
</organism>